<organism evidence="8 9">
    <name type="scientific">Plectosphaerella plurivora</name>
    <dbReference type="NCBI Taxonomy" id="936078"/>
    <lineage>
        <taxon>Eukaryota</taxon>
        <taxon>Fungi</taxon>
        <taxon>Dikarya</taxon>
        <taxon>Ascomycota</taxon>
        <taxon>Pezizomycotina</taxon>
        <taxon>Sordariomycetes</taxon>
        <taxon>Hypocreomycetidae</taxon>
        <taxon>Glomerellales</taxon>
        <taxon>Plectosphaerellaceae</taxon>
        <taxon>Plectosphaerella</taxon>
    </lineage>
</organism>
<feature type="transmembrane region" description="Helical" evidence="6">
    <location>
        <begin position="34"/>
        <end position="55"/>
    </location>
</feature>
<dbReference type="InterPro" id="IPR052337">
    <property type="entry name" value="SAT4-like"/>
</dbReference>
<evidence type="ECO:0000313" key="8">
    <source>
        <dbReference type="EMBL" id="KAH6685059.1"/>
    </source>
</evidence>
<reference evidence="8" key="1">
    <citation type="journal article" date="2021" name="Nat. Commun.">
        <title>Genetic determinants of endophytism in the Arabidopsis root mycobiome.</title>
        <authorList>
            <person name="Mesny F."/>
            <person name="Miyauchi S."/>
            <person name="Thiergart T."/>
            <person name="Pickel B."/>
            <person name="Atanasova L."/>
            <person name="Karlsson M."/>
            <person name="Huettel B."/>
            <person name="Barry K.W."/>
            <person name="Haridas S."/>
            <person name="Chen C."/>
            <person name="Bauer D."/>
            <person name="Andreopoulos W."/>
            <person name="Pangilinan J."/>
            <person name="LaButti K."/>
            <person name="Riley R."/>
            <person name="Lipzen A."/>
            <person name="Clum A."/>
            <person name="Drula E."/>
            <person name="Henrissat B."/>
            <person name="Kohler A."/>
            <person name="Grigoriev I.V."/>
            <person name="Martin F.M."/>
            <person name="Hacquard S."/>
        </authorList>
    </citation>
    <scope>NUCLEOTIDE SEQUENCE</scope>
    <source>
        <strain evidence="8">MPI-SDFR-AT-0117</strain>
    </source>
</reference>
<sequence length="356" mass="39818">MWAMTAVVFVFLVLRLCTRVFVVRSVGGDDHMYFWSWVFLFLHNLFIHIAAGYGFGQDQSTLSLDDGATAHKWEMIGQTFIIVGMGMSKMSLALFLLRIVIERWHRISIWAVGGSLMFASSLTGILCWLQCLPAQRIYDKRVEGRCIIDPVPWAILLGSFCIFVDFFFAIFPWVFLHKLEMKKKEKMVVGISLSFGIIAGICGIVRTANLEGLGSSNYTGETVKLVIWTAAEMSVTLICIAVPTIIPLYLKITRATLSTNKSASSGRYQKHSQGTDESRELQRIKPPAGMELQKTAHERTLGVNGPFNEVNIGYTSDGNNSDEAILHVGQDGDQQQRRIVVTEEVTVSRSKSVTRH</sequence>
<dbReference type="Proteomes" id="UP000770015">
    <property type="component" value="Unassembled WGS sequence"/>
</dbReference>
<protein>
    <recommendedName>
        <fullName evidence="7">Rhodopsin domain-containing protein</fullName>
    </recommendedName>
</protein>
<feature type="domain" description="Rhodopsin" evidence="7">
    <location>
        <begin position="14"/>
        <end position="249"/>
    </location>
</feature>
<comment type="subcellular location">
    <subcellularLocation>
        <location evidence="1">Membrane</location>
        <topology evidence="1">Multi-pass membrane protein</topology>
    </subcellularLocation>
</comment>
<evidence type="ECO:0000313" key="9">
    <source>
        <dbReference type="Proteomes" id="UP000770015"/>
    </source>
</evidence>
<dbReference type="PANTHER" id="PTHR33048:SF93">
    <property type="entry name" value="INTEGRAL MEMBRANE PROTEIN"/>
    <property type="match status" value="1"/>
</dbReference>
<feature type="transmembrane region" description="Helical" evidence="6">
    <location>
        <begin position="226"/>
        <end position="250"/>
    </location>
</feature>
<evidence type="ECO:0000256" key="4">
    <source>
        <dbReference type="ARBA" id="ARBA00023136"/>
    </source>
</evidence>
<evidence type="ECO:0000259" key="7">
    <source>
        <dbReference type="Pfam" id="PF20684"/>
    </source>
</evidence>
<accession>A0A9P8V756</accession>
<evidence type="ECO:0000256" key="3">
    <source>
        <dbReference type="ARBA" id="ARBA00022989"/>
    </source>
</evidence>
<feature type="transmembrane region" description="Helical" evidence="6">
    <location>
        <begin position="75"/>
        <end position="97"/>
    </location>
</feature>
<gene>
    <name evidence="8" type="ORF">F5X68DRAFT_242188</name>
</gene>
<proteinExistence type="inferred from homology"/>
<comment type="caution">
    <text evidence="8">The sequence shown here is derived from an EMBL/GenBank/DDBJ whole genome shotgun (WGS) entry which is preliminary data.</text>
</comment>
<evidence type="ECO:0000256" key="2">
    <source>
        <dbReference type="ARBA" id="ARBA00022692"/>
    </source>
</evidence>
<dbReference type="GO" id="GO:0016020">
    <property type="term" value="C:membrane"/>
    <property type="evidence" value="ECO:0007669"/>
    <property type="project" value="UniProtKB-SubCell"/>
</dbReference>
<name>A0A9P8V756_9PEZI</name>
<dbReference type="OrthoDB" id="3923077at2759"/>
<keyword evidence="2 6" id="KW-0812">Transmembrane</keyword>
<dbReference type="AlphaFoldDB" id="A0A9P8V756"/>
<evidence type="ECO:0000256" key="1">
    <source>
        <dbReference type="ARBA" id="ARBA00004141"/>
    </source>
</evidence>
<keyword evidence="4 6" id="KW-0472">Membrane</keyword>
<dbReference type="PANTHER" id="PTHR33048">
    <property type="entry name" value="PTH11-LIKE INTEGRAL MEMBRANE PROTEIN (AFU_ORTHOLOGUE AFUA_5G11245)"/>
    <property type="match status" value="1"/>
</dbReference>
<evidence type="ECO:0000256" key="6">
    <source>
        <dbReference type="SAM" id="Phobius"/>
    </source>
</evidence>
<keyword evidence="9" id="KW-1185">Reference proteome</keyword>
<dbReference type="Pfam" id="PF20684">
    <property type="entry name" value="Fung_rhodopsin"/>
    <property type="match status" value="1"/>
</dbReference>
<dbReference type="InterPro" id="IPR049326">
    <property type="entry name" value="Rhodopsin_dom_fungi"/>
</dbReference>
<feature type="transmembrane region" description="Helical" evidence="6">
    <location>
        <begin position="6"/>
        <end position="22"/>
    </location>
</feature>
<evidence type="ECO:0000256" key="5">
    <source>
        <dbReference type="ARBA" id="ARBA00038359"/>
    </source>
</evidence>
<keyword evidence="3 6" id="KW-1133">Transmembrane helix</keyword>
<feature type="transmembrane region" description="Helical" evidence="6">
    <location>
        <begin position="151"/>
        <end position="175"/>
    </location>
</feature>
<comment type="similarity">
    <text evidence="5">Belongs to the SAT4 family.</text>
</comment>
<feature type="transmembrane region" description="Helical" evidence="6">
    <location>
        <begin position="187"/>
        <end position="206"/>
    </location>
</feature>
<feature type="transmembrane region" description="Helical" evidence="6">
    <location>
        <begin position="109"/>
        <end position="131"/>
    </location>
</feature>
<dbReference type="EMBL" id="JAGSXJ010000016">
    <property type="protein sequence ID" value="KAH6685059.1"/>
    <property type="molecule type" value="Genomic_DNA"/>
</dbReference>